<dbReference type="Gene3D" id="3.40.50.2000">
    <property type="entry name" value="Glycogen Phosphorylase B"/>
    <property type="match status" value="2"/>
</dbReference>
<keyword evidence="2" id="KW-0328">Glycosyltransferase</keyword>
<accession>A0ABY8Q6N3</accession>
<dbReference type="SUPFAM" id="SSF53756">
    <property type="entry name" value="UDP-Glycosyltransferase/glycogen phosphorylase"/>
    <property type="match status" value="1"/>
</dbReference>
<dbReference type="Pfam" id="PF13692">
    <property type="entry name" value="Glyco_trans_1_4"/>
    <property type="match status" value="1"/>
</dbReference>
<dbReference type="GO" id="GO:0016757">
    <property type="term" value="F:glycosyltransferase activity"/>
    <property type="evidence" value="ECO:0007669"/>
    <property type="project" value="UniProtKB-KW"/>
</dbReference>
<reference evidence="2 3" key="1">
    <citation type="submission" date="2023-04" db="EMBL/GenBank/DDBJ databases">
        <title>YMD61, complete Genome.</title>
        <authorList>
            <person name="Zhang J."/>
        </authorList>
    </citation>
    <scope>NUCLEOTIDE SEQUENCE [LARGE SCALE GENOMIC DNA]</scope>
    <source>
        <strain evidence="2 3">YMD61</strain>
    </source>
</reference>
<dbReference type="RefSeq" id="WP_281465631.1">
    <property type="nucleotide sequence ID" value="NZ_CP124535.1"/>
</dbReference>
<dbReference type="EC" id="2.4.-.-" evidence="2"/>
<dbReference type="CDD" id="cd00761">
    <property type="entry name" value="Glyco_tranf_GTA_type"/>
    <property type="match status" value="1"/>
</dbReference>
<evidence type="ECO:0000313" key="3">
    <source>
        <dbReference type="Proteomes" id="UP001230978"/>
    </source>
</evidence>
<dbReference type="SUPFAM" id="SSF53448">
    <property type="entry name" value="Nucleotide-diphospho-sugar transferases"/>
    <property type="match status" value="1"/>
</dbReference>
<keyword evidence="3" id="KW-1185">Reference proteome</keyword>
<name>A0ABY8Q6N3_9RHOB</name>
<dbReference type="CDD" id="cd03801">
    <property type="entry name" value="GT4_PimA-like"/>
    <property type="match status" value="1"/>
</dbReference>
<dbReference type="InterPro" id="IPR029044">
    <property type="entry name" value="Nucleotide-diphossugar_trans"/>
</dbReference>
<dbReference type="EMBL" id="CP124535">
    <property type="protein sequence ID" value="WGV15857.1"/>
    <property type="molecule type" value="Genomic_DNA"/>
</dbReference>
<dbReference type="Gene3D" id="3.90.550.10">
    <property type="entry name" value="Spore Coat Polysaccharide Biosynthesis Protein SpsA, Chain A"/>
    <property type="match status" value="1"/>
</dbReference>
<dbReference type="PANTHER" id="PTHR12526">
    <property type="entry name" value="GLYCOSYLTRANSFERASE"/>
    <property type="match status" value="1"/>
</dbReference>
<sequence>MSEIAVREGAARVMAIGVVIPVFRHSVLLVEAIESALAQGAVQVPLIVIVNDGCPHRETEAVCRAYAMAWPDRIRYVRKPNGGLSDARNVGIRHVLDAAPEVGAIYMLDADNRLRPGALARAAAELEAHPEADWIYPNIDMFGLTWAGDYGGEFSLLLHSRMNLCEAGSLIRRRVFEAGVFFDTDFQSGFEDWEFFLRAAEKRFLGRNLESFGFQYRKRGESMLAESEREAAVIRGEIERKHRGLYRPRRLVDLEQGEAPRFAVLLADRNEVLLTLDPAHGAVARLDVAEFERMWWLGQMRTTRHHLPPFLVVTRAAVWEALQATGLLHGSLWLLERRATDEAVAGLIVEAGEAARLAVFEERGVASGRLRADMVMASPALLRKLVWQMAGVGGEAVPAEEESLALIRVRMAPERLAEAGLAGITGALRRFLPSAAVPVPWSAGKALGAIAARLARSDYRAAAGHKWEWRHPDIGWRSRSHEVARVPTGAKAAFPRASDGRFHIGFVMPMVEFGGVERVALNIAAALKAAGMVPHLFVLEARNILFSAEWQEVFESVTFLGDPDFATWGPGQTLYQGTVVSDWARWGDHGDALGMMAWLDAALNFHGGAISGVMGQLRRFGVRTGLSLHLNDLSGFGRPVGNAYLGLAFEHAYDMVLPCSHQLGEWCHAMGIPEEKVVPVPNAPSFALPGGVMRRPRAAGAPLRVIYLGRLDAQKGLDRLTATLRRAKAEGISLRWRLIGKAVTDGGAALPEDIAAMLEPPILQGHMIAAALAEADVFFLPSYYEGLPLTVLEAMRSGVVPVATNVGAVREVLRDGENGVLLDGADVVGQAVAALQRLAGDDALLARLSAQAMADMAGRDWAQAVQPLVERLRAGVSG</sequence>
<dbReference type="Pfam" id="PF00535">
    <property type="entry name" value="Glycos_transf_2"/>
    <property type="match status" value="1"/>
</dbReference>
<gene>
    <name evidence="2" type="ORF">QF092_16645</name>
</gene>
<dbReference type="Proteomes" id="UP001230978">
    <property type="component" value="Chromosome"/>
</dbReference>
<proteinExistence type="predicted"/>
<protein>
    <submittedName>
        <fullName evidence="2">Glycosyltransferase</fullName>
        <ecNumber evidence="2">2.4.-.-</ecNumber>
    </submittedName>
</protein>
<keyword evidence="2" id="KW-0808">Transferase</keyword>
<organism evidence="2 3">
    <name type="scientific">Fuscovulum ytuae</name>
    <dbReference type="NCBI Taxonomy" id="3042299"/>
    <lineage>
        <taxon>Bacteria</taxon>
        <taxon>Pseudomonadati</taxon>
        <taxon>Pseudomonadota</taxon>
        <taxon>Alphaproteobacteria</taxon>
        <taxon>Rhodobacterales</taxon>
        <taxon>Paracoccaceae</taxon>
        <taxon>Fuscovulum</taxon>
    </lineage>
</organism>
<evidence type="ECO:0000313" key="2">
    <source>
        <dbReference type="EMBL" id="WGV15857.1"/>
    </source>
</evidence>
<evidence type="ECO:0000259" key="1">
    <source>
        <dbReference type="Pfam" id="PF00535"/>
    </source>
</evidence>
<feature type="domain" description="Glycosyltransferase 2-like" evidence="1">
    <location>
        <begin position="18"/>
        <end position="146"/>
    </location>
</feature>
<dbReference type="InterPro" id="IPR001173">
    <property type="entry name" value="Glyco_trans_2-like"/>
</dbReference>